<evidence type="ECO:0000313" key="8">
    <source>
        <dbReference type="Proteomes" id="UP000239406"/>
    </source>
</evidence>
<evidence type="ECO:0000313" key="6">
    <source>
        <dbReference type="EMBL" id="PPE69547.1"/>
    </source>
</evidence>
<sequence length="175" mass="19009">MNRRQWAVAAVAGLAAAAGGAGLAWWRRPAPADAADTAALWSLRFDTPDGRTLEMQALRGRPLVVNFWATWCAPCVREMPELDRFHQRFGPQGWQVVGIAIDQQAPVQEFLRKVPVAFPIALGGYAGMELVRALGNPQGGLPFTVVLGRDGTVRHRKLGETSFAELSGWADATTM</sequence>
<dbReference type="PROSITE" id="PS00194">
    <property type="entry name" value="THIOREDOXIN_1"/>
    <property type="match status" value="1"/>
</dbReference>
<name>A0A2S5T3T0_9BURK</name>
<dbReference type="PANTHER" id="PTHR42852:SF6">
    <property type="entry name" value="THIOL:DISULFIDE INTERCHANGE PROTEIN DSBE"/>
    <property type="match status" value="1"/>
</dbReference>
<keyword evidence="2" id="KW-0201">Cytochrome c-type biogenesis</keyword>
<dbReference type="PANTHER" id="PTHR42852">
    <property type="entry name" value="THIOL:DISULFIDE INTERCHANGE PROTEIN DSBE"/>
    <property type="match status" value="1"/>
</dbReference>
<dbReference type="RefSeq" id="WP_104357841.1">
    <property type="nucleotide sequence ID" value="NZ_CALFFA010000017.1"/>
</dbReference>
<dbReference type="GO" id="GO:0017004">
    <property type="term" value="P:cytochrome complex assembly"/>
    <property type="evidence" value="ECO:0007669"/>
    <property type="project" value="UniProtKB-KW"/>
</dbReference>
<dbReference type="InterPro" id="IPR036249">
    <property type="entry name" value="Thioredoxin-like_sf"/>
</dbReference>
<dbReference type="GO" id="GO:0015036">
    <property type="term" value="F:disulfide oxidoreductase activity"/>
    <property type="evidence" value="ECO:0007669"/>
    <property type="project" value="UniProtKB-ARBA"/>
</dbReference>
<gene>
    <name evidence="6" type="ORF">C1702_11450</name>
    <name evidence="7" type="ORF">EV676_102561</name>
</gene>
<dbReference type="InterPro" id="IPR013766">
    <property type="entry name" value="Thioredoxin_domain"/>
</dbReference>
<dbReference type="InterPro" id="IPR013740">
    <property type="entry name" value="Redoxin"/>
</dbReference>
<comment type="caution">
    <text evidence="6">The sequence shown here is derived from an EMBL/GenBank/DDBJ whole genome shotgun (WGS) entry which is preliminary data.</text>
</comment>
<dbReference type="CDD" id="cd02966">
    <property type="entry name" value="TlpA_like_family"/>
    <property type="match status" value="1"/>
</dbReference>
<protein>
    <submittedName>
        <fullName evidence="6 7">Redoxin</fullName>
    </submittedName>
</protein>
<dbReference type="InterPro" id="IPR017937">
    <property type="entry name" value="Thioredoxin_CS"/>
</dbReference>
<dbReference type="Proteomes" id="UP000294772">
    <property type="component" value="Unassembled WGS sequence"/>
</dbReference>
<evidence type="ECO:0000256" key="1">
    <source>
        <dbReference type="ARBA" id="ARBA00004196"/>
    </source>
</evidence>
<reference evidence="7 9" key="2">
    <citation type="submission" date="2019-03" db="EMBL/GenBank/DDBJ databases">
        <title>Genomic Encyclopedia of Type Strains, Phase IV (KMG-IV): sequencing the most valuable type-strain genomes for metagenomic binning, comparative biology and taxonomic classification.</title>
        <authorList>
            <person name="Goeker M."/>
        </authorList>
    </citation>
    <scope>NUCLEOTIDE SEQUENCE [LARGE SCALE GENOMIC DNA]</scope>
    <source>
        <strain evidence="7 9">DSM 15264</strain>
    </source>
</reference>
<reference evidence="6 8" key="1">
    <citation type="submission" date="2018-02" db="EMBL/GenBank/DDBJ databases">
        <title>Reclassifiation of [Polyangium] brachysporum DSM 7029 as Guopingzhaonella breviflexa gen. nov., sp. nov., a member of the family Comamonadaceae.</title>
        <authorList>
            <person name="Tang B."/>
        </authorList>
    </citation>
    <scope>NUCLEOTIDE SEQUENCE [LARGE SCALE GENOMIC DNA]</scope>
    <source>
        <strain evidence="6 8">DSM 15344</strain>
    </source>
</reference>
<dbReference type="GO" id="GO:0016853">
    <property type="term" value="F:isomerase activity"/>
    <property type="evidence" value="ECO:0007669"/>
    <property type="project" value="UniProtKB-KW"/>
</dbReference>
<evidence type="ECO:0000259" key="5">
    <source>
        <dbReference type="PROSITE" id="PS51352"/>
    </source>
</evidence>
<dbReference type="EMBL" id="SLXF01000002">
    <property type="protein sequence ID" value="TCP09048.1"/>
    <property type="molecule type" value="Genomic_DNA"/>
</dbReference>
<keyword evidence="8" id="KW-1185">Reference proteome</keyword>
<evidence type="ECO:0000256" key="2">
    <source>
        <dbReference type="ARBA" id="ARBA00022748"/>
    </source>
</evidence>
<dbReference type="PROSITE" id="PS51352">
    <property type="entry name" value="THIOREDOXIN_2"/>
    <property type="match status" value="1"/>
</dbReference>
<dbReference type="EMBL" id="PSNY01000011">
    <property type="protein sequence ID" value="PPE69547.1"/>
    <property type="molecule type" value="Genomic_DNA"/>
</dbReference>
<evidence type="ECO:0000313" key="9">
    <source>
        <dbReference type="Proteomes" id="UP000294772"/>
    </source>
</evidence>
<keyword evidence="7" id="KW-0413">Isomerase</keyword>
<organism evidence="6 8">
    <name type="scientific">Caldimonas thermodepolymerans</name>
    <dbReference type="NCBI Taxonomy" id="215580"/>
    <lineage>
        <taxon>Bacteria</taxon>
        <taxon>Pseudomonadati</taxon>
        <taxon>Pseudomonadota</taxon>
        <taxon>Betaproteobacteria</taxon>
        <taxon>Burkholderiales</taxon>
        <taxon>Sphaerotilaceae</taxon>
        <taxon>Caldimonas</taxon>
    </lineage>
</organism>
<comment type="subcellular location">
    <subcellularLocation>
        <location evidence="1">Cell envelope</location>
    </subcellularLocation>
</comment>
<dbReference type="OrthoDB" id="9811352at2"/>
<evidence type="ECO:0000313" key="7">
    <source>
        <dbReference type="EMBL" id="TCP09048.1"/>
    </source>
</evidence>
<dbReference type="Pfam" id="PF08534">
    <property type="entry name" value="Redoxin"/>
    <property type="match status" value="1"/>
</dbReference>
<keyword evidence="3" id="KW-1015">Disulfide bond</keyword>
<accession>A0A2S5T3T0</accession>
<dbReference type="Proteomes" id="UP000239406">
    <property type="component" value="Unassembled WGS sequence"/>
</dbReference>
<evidence type="ECO:0000256" key="4">
    <source>
        <dbReference type="ARBA" id="ARBA00023284"/>
    </source>
</evidence>
<keyword evidence="4" id="KW-0676">Redox-active center</keyword>
<dbReference type="Gene3D" id="3.40.30.10">
    <property type="entry name" value="Glutaredoxin"/>
    <property type="match status" value="1"/>
</dbReference>
<dbReference type="AlphaFoldDB" id="A0A2S5T3T0"/>
<dbReference type="SUPFAM" id="SSF52833">
    <property type="entry name" value="Thioredoxin-like"/>
    <property type="match status" value="1"/>
</dbReference>
<proteinExistence type="predicted"/>
<dbReference type="InterPro" id="IPR050553">
    <property type="entry name" value="Thioredoxin_ResA/DsbE_sf"/>
</dbReference>
<dbReference type="GO" id="GO:0030313">
    <property type="term" value="C:cell envelope"/>
    <property type="evidence" value="ECO:0007669"/>
    <property type="project" value="UniProtKB-SubCell"/>
</dbReference>
<feature type="domain" description="Thioredoxin" evidence="5">
    <location>
        <begin position="32"/>
        <end position="175"/>
    </location>
</feature>
<evidence type="ECO:0000256" key="3">
    <source>
        <dbReference type="ARBA" id="ARBA00023157"/>
    </source>
</evidence>